<evidence type="ECO:0000313" key="1">
    <source>
        <dbReference type="EMBL" id="RNF19564.1"/>
    </source>
</evidence>
<sequence>MSAAVPLAGRIAKNRQLKLLAAQSRHLTSRFGDIFGDARVRTSRRNDRHFEGTVCYPLSGSCTLRLASEMAGSAAEAAERVRGAALALFSSKADLRHMLQAVDSDVFVELNATLRSMDAKAVIHLARVNDRAADQFVVTVTAELPLNDEDAATEVGARRSHEYDIVSDIAIGRGSGRCPRDAMKRGFAASLAELDDHAVAEHRGREEEAWRYLQSVQRDELQHDWESVGLSAFLANSLNVAGSGAVKWLPLPGETETVRVAVLSRIKSQSLTLTAGDAAGNATLLTLPLPSPPLAFQRVLVGDDEGSARLLYASALAWPARWVVSSVLMQLCTVLNAGVRGAEVLPCGLRGATLTSQETSFLSLRSFVEAHGTLPVRPVPYSLERCLFVVNTRLAACFASQNEGVQLGGSGMPRICLGVAPTEAKPLGQGPRLRLEVKPTEGGADTQAYRTFVAAVLRAANAATRRGRPAAKLHPAPAVNAGLLGRLWGLLATMEALAGTQRAACMREISLWSPAEMPFSAHERQSRQQLLGFVAQLFAADAQVVEAASGAGSLPNVLTLSSPSLEVQSLPLCHVLEAPDVTCRGLLHDVAPDVAEVGYAARDIDPRRTVEAATEQRELQQASYYCPDLLLMIQEIRLELRLSQRSFPTLEFFQKAVHDVPQRVQELAMGVYGDVPVYTRVVAHWGPNLRVEVESDMQSVTDNNGVYCFLSPQHNHSGPLRLLLSVVCAMYGRVFPHRTTFPLIALNSPTRRRSIDFLLYSWFMASPQIRCFEIGTRTARLTAATAAMARQRSDAAELALSGSVSNYIIRAMLFYDFCGQRVLFAETHAATLWRAVRHVNELAVSLNVPEQDAFPPPVRLQRDSRGFNITPGGFDSEAGLLLRALVGATRSNARVCFVRTNDAAATWLEGTVEVQVPLRQIRCAASVTRARGVIPTLVAACHEALRVAAGEEAAGAALRSAQDAGPLIPRDNFPHFSARFYTPVNLLGEVLQGVAGKYHCTYTIDSHTREVVCLLHVAALAGYGNAAPERVPFPLGLGRGRNKRIAWATAAAQALRTNFPSVLQQVERHKQLCELLHRPDDLWRLGCCEGFTFAVARNMDALSGGGGYKCTVVPQNPFQLQEVNATAATSDADPPKVLLEHCADRGVDAYLTAADALLDRLRQQRQDPTSVAVADDAFTLWDPTANYGKSAWHACCGALGVAFDGRVSLRFEGGRGDAWDRESEAPLRVQLVVRTWSPADKRVLETPLHTLHERRIIEYSCLAGLNEEGGPSAEHLLFASTRLLAEATSKYADEHTRKSLGRLLRLLRRLREEEQCCVRLSAKRRLESCAELTLGCQCRVVVRQLACGMVAAELGMWLPGQSRTSRVPVVLSACKEPTTTKALKRLEDKVRRVVDSLWATMLRPCAR</sequence>
<evidence type="ECO:0000313" key="2">
    <source>
        <dbReference type="Proteomes" id="UP000284403"/>
    </source>
</evidence>
<comment type="caution">
    <text evidence="1">The sequence shown here is derived from an EMBL/GenBank/DDBJ whole genome shotgun (WGS) entry which is preliminary data.</text>
</comment>
<dbReference type="GeneID" id="40317709"/>
<dbReference type="EMBL" id="MKKU01000202">
    <property type="protein sequence ID" value="RNF19564.1"/>
    <property type="molecule type" value="Genomic_DNA"/>
</dbReference>
<gene>
    <name evidence="1" type="ORF">Tco025E_04098</name>
</gene>
<name>A0A3R7S243_9TRYP</name>
<proteinExistence type="predicted"/>
<reference evidence="1 2" key="1">
    <citation type="journal article" date="2018" name="BMC Genomics">
        <title>Genomic comparison of Trypanosoma conorhini and Trypanosoma rangeli to Trypanosoma cruzi strains of high and low virulence.</title>
        <authorList>
            <person name="Bradwell K.R."/>
            <person name="Koparde V.N."/>
            <person name="Matveyev A.V."/>
            <person name="Serrano M.G."/>
            <person name="Alves J.M."/>
            <person name="Parikh H."/>
            <person name="Huang B."/>
            <person name="Lee V."/>
            <person name="Espinosa-Alvarez O."/>
            <person name="Ortiz P.A."/>
            <person name="Costa-Martins A.G."/>
            <person name="Teixeira M.M."/>
            <person name="Buck G.A."/>
        </authorList>
    </citation>
    <scope>NUCLEOTIDE SEQUENCE [LARGE SCALE GENOMIC DNA]</scope>
    <source>
        <strain evidence="1 2">025E</strain>
    </source>
</reference>
<organism evidence="1 2">
    <name type="scientific">Trypanosoma conorhini</name>
    <dbReference type="NCBI Taxonomy" id="83891"/>
    <lineage>
        <taxon>Eukaryota</taxon>
        <taxon>Discoba</taxon>
        <taxon>Euglenozoa</taxon>
        <taxon>Kinetoplastea</taxon>
        <taxon>Metakinetoplastina</taxon>
        <taxon>Trypanosomatida</taxon>
        <taxon>Trypanosomatidae</taxon>
        <taxon>Trypanosoma</taxon>
    </lineage>
</organism>
<dbReference type="RefSeq" id="XP_029228886.1">
    <property type="nucleotide sequence ID" value="XM_029371010.1"/>
</dbReference>
<dbReference type="Proteomes" id="UP000284403">
    <property type="component" value="Unassembled WGS sequence"/>
</dbReference>
<protein>
    <submittedName>
        <fullName evidence="1">Uncharacterized protein</fullName>
    </submittedName>
</protein>
<keyword evidence="2" id="KW-1185">Reference proteome</keyword>
<accession>A0A3R7S243</accession>
<dbReference type="OrthoDB" id="261706at2759"/>